<dbReference type="KEGG" id="cpoy:GP475_03935"/>
<sequence length="96" mass="10068">MEAHISHLRDAHRILVFGVSGCGKTSAAQQLGVILKIPVHNVDEEIGFVPAIKPLGEIAPQLSNKLLLKKFANLLDGLSTAPTAVGDRTSSKGATS</sequence>
<reference evidence="1 2" key="1">
    <citation type="submission" date="2019-12" db="EMBL/GenBank/DDBJ databases">
        <title>Corynebacterium sp. nov., isolated from feces of the Anser Albifrons in China.</title>
        <authorList>
            <person name="Liu Q."/>
        </authorList>
    </citation>
    <scope>NUCLEOTIDE SEQUENCE [LARGE SCALE GENOMIC DNA]</scope>
    <source>
        <strain evidence="1 2">4H37-19</strain>
    </source>
</reference>
<accession>A0A7H0SMW4</accession>
<dbReference type="InterPro" id="IPR027417">
    <property type="entry name" value="P-loop_NTPase"/>
</dbReference>
<protein>
    <submittedName>
        <fullName evidence="1">Uncharacterized protein</fullName>
    </submittedName>
</protein>
<dbReference type="SUPFAM" id="SSF52540">
    <property type="entry name" value="P-loop containing nucleoside triphosphate hydrolases"/>
    <property type="match status" value="1"/>
</dbReference>
<dbReference type="EMBL" id="CP046884">
    <property type="protein sequence ID" value="QNQ89889.1"/>
    <property type="molecule type" value="Genomic_DNA"/>
</dbReference>
<evidence type="ECO:0000313" key="1">
    <source>
        <dbReference type="EMBL" id="QNQ89889.1"/>
    </source>
</evidence>
<proteinExistence type="predicted"/>
<gene>
    <name evidence="1" type="ORF">GP475_03935</name>
</gene>
<keyword evidence="2" id="KW-1185">Reference proteome</keyword>
<evidence type="ECO:0000313" key="2">
    <source>
        <dbReference type="Proteomes" id="UP000516320"/>
    </source>
</evidence>
<organism evidence="1 2">
    <name type="scientific">Corynebacterium poyangense</name>
    <dbReference type="NCBI Taxonomy" id="2684405"/>
    <lineage>
        <taxon>Bacteria</taxon>
        <taxon>Bacillati</taxon>
        <taxon>Actinomycetota</taxon>
        <taxon>Actinomycetes</taxon>
        <taxon>Mycobacteriales</taxon>
        <taxon>Corynebacteriaceae</taxon>
        <taxon>Corynebacterium</taxon>
    </lineage>
</organism>
<dbReference type="AlphaFoldDB" id="A0A7H0SMW4"/>
<dbReference type="RefSeq" id="WP_187975347.1">
    <property type="nucleotide sequence ID" value="NZ_CP046884.1"/>
</dbReference>
<dbReference type="Gene3D" id="3.40.50.300">
    <property type="entry name" value="P-loop containing nucleotide triphosphate hydrolases"/>
    <property type="match status" value="1"/>
</dbReference>
<name>A0A7H0SMW4_9CORY</name>
<dbReference type="Proteomes" id="UP000516320">
    <property type="component" value="Chromosome"/>
</dbReference>